<dbReference type="RefSeq" id="WP_203751407.1">
    <property type="nucleotide sequence ID" value="NZ_BAAAUC010000010.1"/>
</dbReference>
<evidence type="ECO:0000313" key="2">
    <source>
        <dbReference type="Proteomes" id="UP000619479"/>
    </source>
</evidence>
<sequence>MIDVDLILPSGWVYLPTTPGLARLRKRTIDGIVRQALPDTLPRDKAGPWRRMLHAELTQATDEAERQGARAVVMPTTEMHGMRLPGTLVLSIIEDDGDIPDPRQVLDGLLADAGADGSALDIGGCPAVRISRLVDADKIKRTSPAVRVSYYIAAPGAPGVWGLLTFTVLTDGDADAEPVQAIVLLFDMVVSTLRWSDRVDVPTEDELLAR</sequence>
<protein>
    <submittedName>
        <fullName evidence="1">Uncharacterized protein</fullName>
    </submittedName>
</protein>
<comment type="caution">
    <text evidence="1">The sequence shown here is derived from an EMBL/GenBank/DDBJ whole genome shotgun (WGS) entry which is preliminary data.</text>
</comment>
<dbReference type="Proteomes" id="UP000619479">
    <property type="component" value="Unassembled WGS sequence"/>
</dbReference>
<proteinExistence type="predicted"/>
<evidence type="ECO:0000313" key="1">
    <source>
        <dbReference type="EMBL" id="GID69281.1"/>
    </source>
</evidence>
<organism evidence="1 2">
    <name type="scientific">Actinoplanes cyaneus</name>
    <dbReference type="NCBI Taxonomy" id="52696"/>
    <lineage>
        <taxon>Bacteria</taxon>
        <taxon>Bacillati</taxon>
        <taxon>Actinomycetota</taxon>
        <taxon>Actinomycetes</taxon>
        <taxon>Micromonosporales</taxon>
        <taxon>Micromonosporaceae</taxon>
        <taxon>Actinoplanes</taxon>
    </lineage>
</organism>
<gene>
    <name evidence="1" type="ORF">Acy02nite_71620</name>
</gene>
<keyword evidence="2" id="KW-1185">Reference proteome</keyword>
<dbReference type="AlphaFoldDB" id="A0A919IQS1"/>
<accession>A0A919IQS1</accession>
<dbReference type="EMBL" id="BOMH01000059">
    <property type="protein sequence ID" value="GID69281.1"/>
    <property type="molecule type" value="Genomic_DNA"/>
</dbReference>
<name>A0A919IQS1_9ACTN</name>
<reference evidence="1" key="1">
    <citation type="submission" date="2021-01" db="EMBL/GenBank/DDBJ databases">
        <title>Whole genome shotgun sequence of Actinoplanes cyaneus NBRC 14990.</title>
        <authorList>
            <person name="Komaki H."/>
            <person name="Tamura T."/>
        </authorList>
    </citation>
    <scope>NUCLEOTIDE SEQUENCE</scope>
    <source>
        <strain evidence="1">NBRC 14990</strain>
    </source>
</reference>